<dbReference type="AlphaFoldDB" id="A0AAQ3JPB0"/>
<gene>
    <name evidence="1" type="ORF">Cni_G02348</name>
</gene>
<accession>A0AAQ3JPB0</accession>
<dbReference type="EMBL" id="CP136890">
    <property type="protein sequence ID" value="WOK93648.1"/>
    <property type="molecule type" value="Genomic_DNA"/>
</dbReference>
<sequence length="144" mass="16243">MGMISSIELGGGHIVSHLEFADDFMTFTRGSGDDMLHTKLLLRAFKLMTGLQVKLDKTAVLHLLNDEAQASLMAGELGCQAKSFLIDYLKLPLRPGRLVREDWMRRRDVITNIRDAISSEWLLTWKGAVDQADVDRLLALLEHH</sequence>
<keyword evidence="2" id="KW-1185">Reference proteome</keyword>
<reference evidence="1 2" key="1">
    <citation type="submission" date="2023-10" db="EMBL/GenBank/DDBJ databases">
        <title>Chromosome-scale genome assembly provides insights into flower coloration mechanisms of Canna indica.</title>
        <authorList>
            <person name="Li C."/>
        </authorList>
    </citation>
    <scope>NUCLEOTIDE SEQUENCE [LARGE SCALE GENOMIC DNA]</scope>
    <source>
        <tissue evidence="1">Flower</tissue>
    </source>
</reference>
<protein>
    <recommendedName>
        <fullName evidence="3">Reverse transcriptase domain-containing protein</fullName>
    </recommendedName>
</protein>
<evidence type="ECO:0008006" key="3">
    <source>
        <dbReference type="Google" id="ProtNLM"/>
    </source>
</evidence>
<dbReference type="Proteomes" id="UP001327560">
    <property type="component" value="Chromosome 1"/>
</dbReference>
<proteinExistence type="predicted"/>
<evidence type="ECO:0000313" key="2">
    <source>
        <dbReference type="Proteomes" id="UP001327560"/>
    </source>
</evidence>
<evidence type="ECO:0000313" key="1">
    <source>
        <dbReference type="EMBL" id="WOK93648.1"/>
    </source>
</evidence>
<organism evidence="1 2">
    <name type="scientific">Canna indica</name>
    <name type="common">Indian-shot</name>
    <dbReference type="NCBI Taxonomy" id="4628"/>
    <lineage>
        <taxon>Eukaryota</taxon>
        <taxon>Viridiplantae</taxon>
        <taxon>Streptophyta</taxon>
        <taxon>Embryophyta</taxon>
        <taxon>Tracheophyta</taxon>
        <taxon>Spermatophyta</taxon>
        <taxon>Magnoliopsida</taxon>
        <taxon>Liliopsida</taxon>
        <taxon>Zingiberales</taxon>
        <taxon>Cannaceae</taxon>
        <taxon>Canna</taxon>
    </lineage>
</organism>
<name>A0AAQ3JPB0_9LILI</name>